<feature type="transmembrane region" description="Helical" evidence="6">
    <location>
        <begin position="23"/>
        <end position="45"/>
    </location>
</feature>
<comment type="subcellular location">
    <subcellularLocation>
        <location evidence="1">Cell membrane</location>
        <topology evidence="1">Multi-pass membrane protein</topology>
    </subcellularLocation>
</comment>
<evidence type="ECO:0000256" key="3">
    <source>
        <dbReference type="ARBA" id="ARBA00022692"/>
    </source>
</evidence>
<keyword evidence="5 6" id="KW-0472">Membrane</keyword>
<evidence type="ECO:0000256" key="2">
    <source>
        <dbReference type="ARBA" id="ARBA00022475"/>
    </source>
</evidence>
<comment type="caution">
    <text evidence="8">The sequence shown here is derived from an EMBL/GenBank/DDBJ whole genome shotgun (WGS) entry which is preliminary data.</text>
</comment>
<dbReference type="Pfam" id="PF12696">
    <property type="entry name" value="TraG-D_C"/>
    <property type="match status" value="1"/>
</dbReference>
<reference evidence="8" key="1">
    <citation type="submission" date="2021-01" db="EMBL/GenBank/DDBJ databases">
        <title>Whole genome shotgun sequence of Rugosimonospora africana NBRC 104875.</title>
        <authorList>
            <person name="Komaki H."/>
            <person name="Tamura T."/>
        </authorList>
    </citation>
    <scope>NUCLEOTIDE SEQUENCE</scope>
    <source>
        <strain evidence="8">NBRC 104875</strain>
    </source>
</reference>
<protein>
    <recommendedName>
        <fullName evidence="7">TraD/TraG TraM recognition site domain-containing protein</fullName>
    </recommendedName>
</protein>
<dbReference type="PANTHER" id="PTHR37937">
    <property type="entry name" value="CONJUGATIVE TRANSFER: DNA TRANSPORT"/>
    <property type="match status" value="1"/>
</dbReference>
<evidence type="ECO:0000256" key="4">
    <source>
        <dbReference type="ARBA" id="ARBA00022989"/>
    </source>
</evidence>
<dbReference type="RefSeq" id="WP_239134220.1">
    <property type="nucleotide sequence ID" value="NZ_BONZ01000075.1"/>
</dbReference>
<dbReference type="InterPro" id="IPR051539">
    <property type="entry name" value="T4SS-coupling_protein"/>
</dbReference>
<gene>
    <name evidence="8" type="ORF">Raf01_71330</name>
</gene>
<accession>A0A8J3QYP7</accession>
<dbReference type="AlphaFoldDB" id="A0A8J3QYP7"/>
<dbReference type="PANTHER" id="PTHR37937:SF1">
    <property type="entry name" value="CONJUGATIVE TRANSFER: DNA TRANSPORT"/>
    <property type="match status" value="1"/>
</dbReference>
<dbReference type="InterPro" id="IPR032689">
    <property type="entry name" value="TraG-D_C"/>
</dbReference>
<keyword evidence="2" id="KW-1003">Cell membrane</keyword>
<organism evidence="8 9">
    <name type="scientific">Rugosimonospora africana</name>
    <dbReference type="NCBI Taxonomy" id="556532"/>
    <lineage>
        <taxon>Bacteria</taxon>
        <taxon>Bacillati</taxon>
        <taxon>Actinomycetota</taxon>
        <taxon>Actinomycetes</taxon>
        <taxon>Micromonosporales</taxon>
        <taxon>Micromonosporaceae</taxon>
        <taxon>Rugosimonospora</taxon>
    </lineage>
</organism>
<feature type="domain" description="TraD/TraG TraM recognition site" evidence="7">
    <location>
        <begin position="456"/>
        <end position="572"/>
    </location>
</feature>
<sequence>MRTPPLSSPAHHLPRRGLMRADLLTRLGILAVIAVVLPTAAWSLWLAGQLGGLLTHGWPHCSAGQAPGVALRLMAHPGHPAAAWPAAARTRVPGPWLVYPLWLLLFAAPLVTVATPGVTVARRFARRRGFARRADLSRVLTAAAVLARVDVVRPGLTIRDGDDPPTRADKQRRRTDPLEVGRFLGADVLTNTPLYLANEYTLLAEAVARFGNKTTRLVIPAVVDARGAVLTTSTRLDVAEVTYDLRAARGPTSIFEPQGEVPGVPRLRWSPIEGAQDQVIAMLRAQGFATGSGIGDESVENGKWFRDQAATVIRGLLHAAALDESATMVDVLAWSQNPANSRPENILRHHGVDSWADRLTRHRETTGRARDTIQSVVAGALDAFNDPRVLAACSPPRGQQFRPVEWLRDQGTLYLVGTRDAQALIAPLLSAITEDIVYQAKRLALVAPGGRVEPALYFIGDEIANIAPIPSLPSLMTEGGGAGIAVSIYCQNSHQLRERWGDKGGRSIEDAANARVLVGGSVDVTGLRDAQALAGQIVEVSSSASWGSGRASVSESVRREHLLDLAELRTMPEGHALILVGNLPPVEVAIPAWWQRPDAAALSAARDAFRHRLAAAA</sequence>
<dbReference type="EMBL" id="BONZ01000075">
    <property type="protein sequence ID" value="GIH18961.1"/>
    <property type="molecule type" value="Genomic_DNA"/>
</dbReference>
<evidence type="ECO:0000313" key="9">
    <source>
        <dbReference type="Proteomes" id="UP000642748"/>
    </source>
</evidence>
<dbReference type="Gene3D" id="3.40.50.300">
    <property type="entry name" value="P-loop containing nucleotide triphosphate hydrolases"/>
    <property type="match status" value="1"/>
</dbReference>
<evidence type="ECO:0000313" key="8">
    <source>
        <dbReference type="EMBL" id="GIH18961.1"/>
    </source>
</evidence>
<evidence type="ECO:0000256" key="6">
    <source>
        <dbReference type="SAM" id="Phobius"/>
    </source>
</evidence>
<keyword evidence="9" id="KW-1185">Reference proteome</keyword>
<dbReference type="CDD" id="cd01127">
    <property type="entry name" value="TrwB_TraG_TraD_VirD4"/>
    <property type="match status" value="1"/>
</dbReference>
<name>A0A8J3QYP7_9ACTN</name>
<feature type="transmembrane region" description="Helical" evidence="6">
    <location>
        <begin position="99"/>
        <end position="121"/>
    </location>
</feature>
<evidence type="ECO:0000259" key="7">
    <source>
        <dbReference type="Pfam" id="PF12696"/>
    </source>
</evidence>
<dbReference type="Proteomes" id="UP000642748">
    <property type="component" value="Unassembled WGS sequence"/>
</dbReference>
<dbReference type="GO" id="GO:0005886">
    <property type="term" value="C:plasma membrane"/>
    <property type="evidence" value="ECO:0007669"/>
    <property type="project" value="UniProtKB-SubCell"/>
</dbReference>
<evidence type="ECO:0000256" key="1">
    <source>
        <dbReference type="ARBA" id="ARBA00004651"/>
    </source>
</evidence>
<evidence type="ECO:0000256" key="5">
    <source>
        <dbReference type="ARBA" id="ARBA00023136"/>
    </source>
</evidence>
<keyword evidence="4 6" id="KW-1133">Transmembrane helix</keyword>
<dbReference type="InterPro" id="IPR027417">
    <property type="entry name" value="P-loop_NTPase"/>
</dbReference>
<dbReference type="SUPFAM" id="SSF52540">
    <property type="entry name" value="P-loop containing nucleoside triphosphate hydrolases"/>
    <property type="match status" value="1"/>
</dbReference>
<proteinExistence type="predicted"/>
<keyword evidence="3 6" id="KW-0812">Transmembrane</keyword>